<dbReference type="PANTHER" id="PTHR16515:SF68">
    <property type="entry name" value="PR DOMAIN ZINC FINGER PROTEIN 1"/>
    <property type="match status" value="1"/>
</dbReference>
<feature type="compositionally biased region" description="Polar residues" evidence="5">
    <location>
        <begin position="587"/>
        <end position="600"/>
    </location>
</feature>
<keyword evidence="2" id="KW-0804">Transcription</keyword>
<feature type="domain" description="C2H2-type" evidence="6">
    <location>
        <begin position="681"/>
        <end position="708"/>
    </location>
</feature>
<dbReference type="InterPro" id="IPR036236">
    <property type="entry name" value="Znf_C2H2_sf"/>
</dbReference>
<dbReference type="InterPro" id="IPR050331">
    <property type="entry name" value="Zinc_finger"/>
</dbReference>
<evidence type="ECO:0000259" key="6">
    <source>
        <dbReference type="PROSITE" id="PS50157"/>
    </source>
</evidence>
<dbReference type="Pfam" id="PF21549">
    <property type="entry name" value="PRDM2_PR"/>
    <property type="match status" value="1"/>
</dbReference>
<feature type="region of interest" description="Disordered" evidence="5">
    <location>
        <begin position="400"/>
        <end position="436"/>
    </location>
</feature>
<feature type="region of interest" description="Disordered" evidence="5">
    <location>
        <begin position="1"/>
        <end position="32"/>
    </location>
</feature>
<dbReference type="InterPro" id="IPR016608">
    <property type="entry name" value="PRDM1"/>
</dbReference>
<evidence type="ECO:0000256" key="5">
    <source>
        <dbReference type="SAM" id="MobiDB-lite"/>
    </source>
</evidence>
<dbReference type="CDD" id="cd19187">
    <property type="entry name" value="PR-SET_PRDM1"/>
    <property type="match status" value="1"/>
</dbReference>
<dbReference type="EC" id="2.1.1.-" evidence="3"/>
<evidence type="ECO:0000256" key="1">
    <source>
        <dbReference type="ARBA" id="ARBA00023015"/>
    </source>
</evidence>
<feature type="region of interest" description="Disordered" evidence="5">
    <location>
        <begin position="307"/>
        <end position="370"/>
    </location>
</feature>
<evidence type="ECO:0000256" key="3">
    <source>
        <dbReference type="PIRNR" id="PIRNR013212"/>
    </source>
</evidence>
<dbReference type="Gene3D" id="3.30.160.60">
    <property type="entry name" value="Classic Zinc Finger"/>
    <property type="match status" value="2"/>
</dbReference>
<dbReference type="SUPFAM" id="SSF57667">
    <property type="entry name" value="beta-beta-alpha zinc fingers"/>
    <property type="match status" value="2"/>
</dbReference>
<dbReference type="SMART" id="SM00355">
    <property type="entry name" value="ZnF_C2H2"/>
    <property type="match status" value="3"/>
</dbReference>
<name>A0ABV0R416_9TELE</name>
<gene>
    <name evidence="8" type="ORF">XENOCAPTIV_017036</name>
</gene>
<keyword evidence="4" id="KW-0479">Metal-binding</keyword>
<feature type="compositionally biased region" description="Low complexity" evidence="5">
    <location>
        <begin position="423"/>
        <end position="436"/>
    </location>
</feature>
<feature type="domain" description="C2H2-type" evidence="6">
    <location>
        <begin position="640"/>
        <end position="680"/>
    </location>
</feature>
<evidence type="ECO:0000256" key="4">
    <source>
        <dbReference type="PROSITE-ProRule" id="PRU00042"/>
    </source>
</evidence>
<dbReference type="PROSITE" id="PS50280">
    <property type="entry name" value="SET"/>
    <property type="match status" value="1"/>
</dbReference>
<sequence length="857" mass="95181">MLTSEGARTMEQDDTNHKMASTATSMGPDGAETMTDTDVDMEMEMEEADMTQWTEAEFEEKCTYIVKDTACEAGPDGDVAMTMTRAEASLPRNLVSKHRADTKEVRLKHRHSHRPLLADRKTFSPVLTFQTRSGRESHLYINRSVVGVCSREYIPKGTRFGPLVGEIYTADSVPKDANRKYFWRVSTPIFVDGEFHHFVDGLDEARSNWMRYVNPAKLAAEQNLAACQNGMEIYFYTVKPIPAGAELLVWYCHDFARRLRYPPSGEVMMQKLMFMLSSASQHMQYVDPFDDLLFFVFTEQSFMEVKQQQVDREESPVETSSPFPVSITPSPPKREHSVLSILRGTNSTSSSLAPKREPSRPLPTRPRCADSPERLLYPRAIYPTLRPHFPLSEDILKPNQLGYPLTHSPGKQSSVTPSPPARSSPGTSPHSSPSGPALSPVSFYPYPGYSPPSAPLSSTFYTPGPQYSRYLLPHHYPLPGGGVPTVGGIFPRIYPVYGSLLPHHLPLLPSDTAGRRLVIPEPVHPSSISAHRDYFLPGPRSAFSTATSLRDKAGAHSSYPGHPNPHGSAHTPSSGSPTAGTAPPSEQVPTKPTSAHLGNTSEHHPDEEAINLTKVKRGAGSAGYKALPYPLKKQNGKIKYECNVCSKTFGQLSNLKVCHKRFSSTSNLKTHLRLHSGEKPYHCKLCPAKFTQFVHLKLHKRLHSRERPHKCPHCHRHYIHLVSLRLHLKGYCLAASSGSGSPNVSSQAALEEVHRANEEIERFDVSEHAERLEQLQGGVEIDAMLEKQVLGMLWRETDLKSPNFLPSYNGTATELLSAGYGAFESPNETSVIKMRRSTPIPPLAASITVKQESEDRT</sequence>
<dbReference type="PROSITE" id="PS50157">
    <property type="entry name" value="ZINC_FINGER_C2H2_2"/>
    <property type="match status" value="2"/>
</dbReference>
<dbReference type="InterPro" id="IPR001214">
    <property type="entry name" value="SET_dom"/>
</dbReference>
<dbReference type="SMART" id="SM00317">
    <property type="entry name" value="SET"/>
    <property type="match status" value="1"/>
</dbReference>
<dbReference type="Gene3D" id="2.170.270.10">
    <property type="entry name" value="SET domain"/>
    <property type="match status" value="1"/>
</dbReference>
<accession>A0ABV0R416</accession>
<dbReference type="SUPFAM" id="SSF82199">
    <property type="entry name" value="SET domain"/>
    <property type="match status" value="1"/>
</dbReference>
<feature type="compositionally biased region" description="Polar residues" evidence="5">
    <location>
        <begin position="343"/>
        <end position="352"/>
    </location>
</feature>
<evidence type="ECO:0000256" key="2">
    <source>
        <dbReference type="ARBA" id="ARBA00023163"/>
    </source>
</evidence>
<keyword evidence="4" id="KW-0863">Zinc-finger</keyword>
<dbReference type="PANTHER" id="PTHR16515">
    <property type="entry name" value="PR DOMAIN ZINC FINGER PROTEIN"/>
    <property type="match status" value="1"/>
</dbReference>
<evidence type="ECO:0000313" key="8">
    <source>
        <dbReference type="EMBL" id="MEQ2202831.1"/>
    </source>
</evidence>
<comment type="similarity">
    <text evidence="3">Belongs to the class V-like SAM-binding methyltransferase superfamily.</text>
</comment>
<dbReference type="EMBL" id="JAHRIN010033963">
    <property type="protein sequence ID" value="MEQ2202831.1"/>
    <property type="molecule type" value="Genomic_DNA"/>
</dbReference>
<feature type="compositionally biased region" description="Polar residues" evidence="5">
    <location>
        <begin position="570"/>
        <end position="579"/>
    </location>
</feature>
<keyword evidence="1" id="KW-0805">Transcription regulation</keyword>
<protein>
    <recommendedName>
        <fullName evidence="3">PR domain zinc finger protein 1</fullName>
        <ecNumber evidence="3">2.1.1.-</ecNumber>
    </recommendedName>
</protein>
<feature type="domain" description="SET" evidence="7">
    <location>
        <begin position="124"/>
        <end position="252"/>
    </location>
</feature>
<evidence type="ECO:0000259" key="7">
    <source>
        <dbReference type="PROSITE" id="PS50280"/>
    </source>
</evidence>
<feature type="region of interest" description="Disordered" evidence="5">
    <location>
        <begin position="547"/>
        <end position="608"/>
    </location>
</feature>
<reference evidence="8 9" key="1">
    <citation type="submission" date="2021-06" db="EMBL/GenBank/DDBJ databases">
        <authorList>
            <person name="Palmer J.M."/>
        </authorList>
    </citation>
    <scope>NUCLEOTIDE SEQUENCE [LARGE SCALE GENOMIC DNA]</scope>
    <source>
        <strain evidence="8 9">XC_2019</strain>
        <tissue evidence="8">Muscle</tissue>
    </source>
</reference>
<keyword evidence="9" id="KW-1185">Reference proteome</keyword>
<keyword evidence="4" id="KW-0862">Zinc</keyword>
<feature type="compositionally biased region" description="Basic and acidic residues" evidence="5">
    <location>
        <begin position="8"/>
        <end position="17"/>
    </location>
</feature>
<dbReference type="InterPro" id="IPR013087">
    <property type="entry name" value="Znf_C2H2_type"/>
</dbReference>
<comment type="subcellular location">
    <subcellularLocation>
        <location evidence="3">Nucleus</location>
    </subcellularLocation>
    <subcellularLocation>
        <location evidence="3">Cytoplasm</location>
    </subcellularLocation>
</comment>
<dbReference type="PROSITE" id="PS00028">
    <property type="entry name" value="ZINC_FINGER_C2H2_1"/>
    <property type="match status" value="1"/>
</dbReference>
<proteinExistence type="inferred from homology"/>
<organism evidence="8 9">
    <name type="scientific">Xenoophorus captivus</name>
    <dbReference type="NCBI Taxonomy" id="1517983"/>
    <lineage>
        <taxon>Eukaryota</taxon>
        <taxon>Metazoa</taxon>
        <taxon>Chordata</taxon>
        <taxon>Craniata</taxon>
        <taxon>Vertebrata</taxon>
        <taxon>Euteleostomi</taxon>
        <taxon>Actinopterygii</taxon>
        <taxon>Neopterygii</taxon>
        <taxon>Teleostei</taxon>
        <taxon>Neoteleostei</taxon>
        <taxon>Acanthomorphata</taxon>
        <taxon>Ovalentaria</taxon>
        <taxon>Atherinomorphae</taxon>
        <taxon>Cyprinodontiformes</taxon>
        <taxon>Goodeidae</taxon>
        <taxon>Xenoophorus</taxon>
    </lineage>
</organism>
<dbReference type="InterPro" id="IPR044413">
    <property type="entry name" value="PRDM1_PR-SET"/>
</dbReference>
<comment type="function">
    <text evidence="3">Transcription factor that mediates a transcriptional program in various innate and adaptive immune tissue-resident lymphocyte T cell types such as tissue-resident memory T (Trm), natural killer (trNK) and natural killer T (NKT) cells and negatively regulates gene expression of proteins that promote the egress of tissue-resident T-cell populations from non-lymphoid organs. Plays a role in the development, retention and long-term establishment of adaptive and innate tissue-resident lymphocyte T cell types in non-lymphoid organs, such as the skin and gut, but also in other nonbarrier tissues like liver and kidney, and therefore may provide immediate immunological protection against reactivating infections or viral reinfection. Binds specifically to the PRDI element in the promoter of the beta-interferon gene. Drives the maturation of B-lymphocytes into Ig secreting cells. Associates with the transcriptional repressor ZNF683 to chromatin at gene promoter regions.</text>
</comment>
<dbReference type="InterPro" id="IPR046341">
    <property type="entry name" value="SET_dom_sf"/>
</dbReference>
<evidence type="ECO:0000313" key="9">
    <source>
        <dbReference type="Proteomes" id="UP001434883"/>
    </source>
</evidence>
<dbReference type="PIRSF" id="PIRSF013212">
    <property type="entry name" value="PRDM1"/>
    <property type="match status" value="1"/>
</dbReference>
<comment type="caution">
    <text evidence="8">The sequence shown here is derived from an EMBL/GenBank/DDBJ whole genome shotgun (WGS) entry which is preliminary data.</text>
</comment>
<comment type="subunit">
    <text evidence="3">Interacts with PRMT5. Interacts with FBXO10. Interacts with FBXO11.</text>
</comment>
<dbReference type="Proteomes" id="UP001434883">
    <property type="component" value="Unassembled WGS sequence"/>
</dbReference>